<dbReference type="Gene3D" id="3.60.10.10">
    <property type="entry name" value="Endonuclease/exonuclease/phosphatase"/>
    <property type="match status" value="1"/>
</dbReference>
<proteinExistence type="predicted"/>
<keyword evidence="3" id="KW-1185">Reference proteome</keyword>
<protein>
    <submittedName>
        <fullName evidence="2">Uncharacterized protein</fullName>
    </submittedName>
</protein>
<evidence type="ECO:0000313" key="2">
    <source>
        <dbReference type="EMBL" id="CAH2274865.1"/>
    </source>
</evidence>
<dbReference type="InterPro" id="IPR036691">
    <property type="entry name" value="Endo/exonu/phosph_ase_sf"/>
</dbReference>
<feature type="compositionally biased region" description="Basic and acidic residues" evidence="1">
    <location>
        <begin position="81"/>
        <end position="97"/>
    </location>
</feature>
<reference evidence="2" key="1">
    <citation type="submission" date="2022-03" db="EMBL/GenBank/DDBJ databases">
        <authorList>
            <person name="Alioto T."/>
            <person name="Alioto T."/>
            <person name="Gomez Garrido J."/>
        </authorList>
    </citation>
    <scope>NUCLEOTIDE SEQUENCE</scope>
</reference>
<accession>A0AAD1VYN1</accession>
<gene>
    <name evidence="2" type="ORF">PECUL_23A031915</name>
</gene>
<evidence type="ECO:0000313" key="3">
    <source>
        <dbReference type="Proteomes" id="UP001295444"/>
    </source>
</evidence>
<organism evidence="2 3">
    <name type="scientific">Pelobates cultripes</name>
    <name type="common">Western spadefoot toad</name>
    <dbReference type="NCBI Taxonomy" id="61616"/>
    <lineage>
        <taxon>Eukaryota</taxon>
        <taxon>Metazoa</taxon>
        <taxon>Chordata</taxon>
        <taxon>Craniata</taxon>
        <taxon>Vertebrata</taxon>
        <taxon>Euteleostomi</taxon>
        <taxon>Amphibia</taxon>
        <taxon>Batrachia</taxon>
        <taxon>Anura</taxon>
        <taxon>Pelobatoidea</taxon>
        <taxon>Pelobatidae</taxon>
        <taxon>Pelobates</taxon>
    </lineage>
</organism>
<name>A0AAD1VYN1_PELCU</name>
<sequence>MRSTLRKLEQFREDLLLMAGDLNVSLEPQLDTSTGSSSLPHHSLRGNKEALQGSGLMDSWRVLHPAERDYSYFSTVHKSGNKDDGVIRPRTHIDLHKAPPIPT</sequence>
<dbReference type="EMBL" id="OW240914">
    <property type="protein sequence ID" value="CAH2274865.1"/>
    <property type="molecule type" value="Genomic_DNA"/>
</dbReference>
<dbReference type="SUPFAM" id="SSF56219">
    <property type="entry name" value="DNase I-like"/>
    <property type="match status" value="1"/>
</dbReference>
<dbReference type="AlphaFoldDB" id="A0AAD1VYN1"/>
<feature type="region of interest" description="Disordered" evidence="1">
    <location>
        <begin position="81"/>
        <end position="103"/>
    </location>
</feature>
<dbReference type="Proteomes" id="UP001295444">
    <property type="component" value="Chromosome 03"/>
</dbReference>
<evidence type="ECO:0000256" key="1">
    <source>
        <dbReference type="SAM" id="MobiDB-lite"/>
    </source>
</evidence>